<evidence type="ECO:0000313" key="3">
    <source>
        <dbReference type="Proteomes" id="UP000693946"/>
    </source>
</evidence>
<dbReference type="EMBL" id="JAGKHQ010000011">
    <property type="protein sequence ID" value="KAG7505552.1"/>
    <property type="molecule type" value="Genomic_DNA"/>
</dbReference>
<accession>A0AAV6RJ09</accession>
<dbReference type="Proteomes" id="UP000693946">
    <property type="component" value="Linkage Group LG19"/>
</dbReference>
<keyword evidence="3" id="KW-1185">Reference proteome</keyword>
<comment type="caution">
    <text evidence="2">The sequence shown here is derived from an EMBL/GenBank/DDBJ whole genome shotgun (WGS) entry which is preliminary data.</text>
</comment>
<feature type="compositionally biased region" description="Polar residues" evidence="1">
    <location>
        <begin position="138"/>
        <end position="147"/>
    </location>
</feature>
<gene>
    <name evidence="2" type="ORF">JOB18_034532</name>
</gene>
<dbReference type="AlphaFoldDB" id="A0AAV6RJ09"/>
<proteinExistence type="predicted"/>
<reference evidence="2 3" key="1">
    <citation type="journal article" date="2021" name="Sci. Rep.">
        <title>Chromosome anchoring in Senegalese sole (Solea senegalensis) reveals sex-associated markers and genome rearrangements in flatfish.</title>
        <authorList>
            <person name="Guerrero-Cozar I."/>
            <person name="Gomez-Garrido J."/>
            <person name="Berbel C."/>
            <person name="Martinez-Blanch J.F."/>
            <person name="Alioto T."/>
            <person name="Claros M.G."/>
            <person name="Gagnaire P.A."/>
            <person name="Manchado M."/>
        </authorList>
    </citation>
    <scope>NUCLEOTIDE SEQUENCE [LARGE SCALE GENOMIC DNA]</scope>
    <source>
        <strain evidence="2">Sse05_10M</strain>
    </source>
</reference>
<evidence type="ECO:0000313" key="2">
    <source>
        <dbReference type="EMBL" id="KAG7505552.1"/>
    </source>
</evidence>
<organism evidence="2 3">
    <name type="scientific">Solea senegalensis</name>
    <name type="common">Senegalese sole</name>
    <dbReference type="NCBI Taxonomy" id="28829"/>
    <lineage>
        <taxon>Eukaryota</taxon>
        <taxon>Metazoa</taxon>
        <taxon>Chordata</taxon>
        <taxon>Craniata</taxon>
        <taxon>Vertebrata</taxon>
        <taxon>Euteleostomi</taxon>
        <taxon>Actinopterygii</taxon>
        <taxon>Neopterygii</taxon>
        <taxon>Teleostei</taxon>
        <taxon>Neoteleostei</taxon>
        <taxon>Acanthomorphata</taxon>
        <taxon>Carangaria</taxon>
        <taxon>Pleuronectiformes</taxon>
        <taxon>Pleuronectoidei</taxon>
        <taxon>Soleidae</taxon>
        <taxon>Solea</taxon>
    </lineage>
</organism>
<protein>
    <submittedName>
        <fullName evidence="2">Uncharacterized protein</fullName>
    </submittedName>
</protein>
<sequence length="147" mass="16599">MSMENEPAVIYETLTSWQPWPVMLQNANELVQDTLSGHELSCIATGLLLLLLLLHRHHITTGVHISCTWPQTCAVNNQQRPGVLPSDALRSLVPVVFHTFTFWTSSYFARLTAGADVSRQKRRREAGSQKKKPRTHIISDSSPQLQR</sequence>
<name>A0AAV6RJ09_SOLSE</name>
<feature type="compositionally biased region" description="Basic residues" evidence="1">
    <location>
        <begin position="120"/>
        <end position="135"/>
    </location>
</feature>
<feature type="region of interest" description="Disordered" evidence="1">
    <location>
        <begin position="119"/>
        <end position="147"/>
    </location>
</feature>
<evidence type="ECO:0000256" key="1">
    <source>
        <dbReference type="SAM" id="MobiDB-lite"/>
    </source>
</evidence>